<evidence type="ECO:0008006" key="3">
    <source>
        <dbReference type="Google" id="ProtNLM"/>
    </source>
</evidence>
<name>A0A4Y7THV7_COPMI</name>
<accession>A0A4Y7THV7</accession>
<dbReference type="EMBL" id="QPFP01000011">
    <property type="protein sequence ID" value="TEB33770.1"/>
    <property type="molecule type" value="Genomic_DNA"/>
</dbReference>
<dbReference type="OrthoDB" id="3263050at2759"/>
<organism evidence="1 2">
    <name type="scientific">Coprinellus micaceus</name>
    <name type="common">Glistening ink-cap mushroom</name>
    <name type="synonym">Coprinus micaceus</name>
    <dbReference type="NCBI Taxonomy" id="71717"/>
    <lineage>
        <taxon>Eukaryota</taxon>
        <taxon>Fungi</taxon>
        <taxon>Dikarya</taxon>
        <taxon>Basidiomycota</taxon>
        <taxon>Agaricomycotina</taxon>
        <taxon>Agaricomycetes</taxon>
        <taxon>Agaricomycetidae</taxon>
        <taxon>Agaricales</taxon>
        <taxon>Agaricineae</taxon>
        <taxon>Psathyrellaceae</taxon>
        <taxon>Coprinellus</taxon>
    </lineage>
</organism>
<reference evidence="1 2" key="1">
    <citation type="journal article" date="2019" name="Nat. Ecol. Evol.">
        <title>Megaphylogeny resolves global patterns of mushroom evolution.</title>
        <authorList>
            <person name="Varga T."/>
            <person name="Krizsan K."/>
            <person name="Foldi C."/>
            <person name="Dima B."/>
            <person name="Sanchez-Garcia M."/>
            <person name="Sanchez-Ramirez S."/>
            <person name="Szollosi G.J."/>
            <person name="Szarkandi J.G."/>
            <person name="Papp V."/>
            <person name="Albert L."/>
            <person name="Andreopoulos W."/>
            <person name="Angelini C."/>
            <person name="Antonin V."/>
            <person name="Barry K.W."/>
            <person name="Bougher N.L."/>
            <person name="Buchanan P."/>
            <person name="Buyck B."/>
            <person name="Bense V."/>
            <person name="Catcheside P."/>
            <person name="Chovatia M."/>
            <person name="Cooper J."/>
            <person name="Damon W."/>
            <person name="Desjardin D."/>
            <person name="Finy P."/>
            <person name="Geml J."/>
            <person name="Haridas S."/>
            <person name="Hughes K."/>
            <person name="Justo A."/>
            <person name="Karasinski D."/>
            <person name="Kautmanova I."/>
            <person name="Kiss B."/>
            <person name="Kocsube S."/>
            <person name="Kotiranta H."/>
            <person name="LaButti K.M."/>
            <person name="Lechner B.E."/>
            <person name="Liimatainen K."/>
            <person name="Lipzen A."/>
            <person name="Lukacs Z."/>
            <person name="Mihaltcheva S."/>
            <person name="Morgado L.N."/>
            <person name="Niskanen T."/>
            <person name="Noordeloos M.E."/>
            <person name="Ohm R.A."/>
            <person name="Ortiz-Santana B."/>
            <person name="Ovrebo C."/>
            <person name="Racz N."/>
            <person name="Riley R."/>
            <person name="Savchenko A."/>
            <person name="Shiryaev A."/>
            <person name="Soop K."/>
            <person name="Spirin V."/>
            <person name="Szebenyi C."/>
            <person name="Tomsovsky M."/>
            <person name="Tulloss R.E."/>
            <person name="Uehling J."/>
            <person name="Grigoriev I.V."/>
            <person name="Vagvolgyi C."/>
            <person name="Papp T."/>
            <person name="Martin F.M."/>
            <person name="Miettinen O."/>
            <person name="Hibbett D.S."/>
            <person name="Nagy L.G."/>
        </authorList>
    </citation>
    <scope>NUCLEOTIDE SEQUENCE [LARGE SCALE GENOMIC DNA]</scope>
    <source>
        <strain evidence="1 2">FP101781</strain>
    </source>
</reference>
<sequence>MAFDSIPQEILEHVGFYLATEQLCGPPSALVPFLLTSRQIYNRLSPLENPHFYALIFAHKFDVKTAKRRLGDVRVSSVAMAEELKRRFTVLRRIRSKKDCFADQSSPDNCTDDILATAYLMMLENEGKNKQQLLAYADIGQWIKDYLLHDKGASLTRQQLLNGGYPLPTTRAALAMWLFWFFMRPDQYGNKMSGLEIPLTVLKTLAFSAHLYDLTNIPWFEYSPSQPRQPATVVTWYSQPMPLTPPPMAVPAILSFLALVNKRKTVPITPSDPTIPQISVDEWGAEWGRAVLSGVQHNQVADCFNLGSIDGVWEGFFTYTEFTAYAAMLGGASPQQIQNSIIGRHQQTWKLREWHRVRDDGIDVEALDIGDPLRSFLPENLRITETPEGLMARDPQSTVPVLYRKPGAKRGKVIDVIITGEGHSAWGQFTLTGRVRPCDGFISLSKDYVDDDRGKWLYRGYLVGNANGNFVGRWRDTLSSVFHHGYEGCFAMGRRR</sequence>
<dbReference type="Proteomes" id="UP000298030">
    <property type="component" value="Unassembled WGS sequence"/>
</dbReference>
<evidence type="ECO:0000313" key="1">
    <source>
        <dbReference type="EMBL" id="TEB33770.1"/>
    </source>
</evidence>
<gene>
    <name evidence="1" type="ORF">FA13DRAFT_1626480</name>
</gene>
<dbReference type="AlphaFoldDB" id="A0A4Y7THV7"/>
<proteinExistence type="predicted"/>
<keyword evidence="2" id="KW-1185">Reference proteome</keyword>
<protein>
    <recommendedName>
        <fullName evidence="3">F-box domain-containing protein</fullName>
    </recommendedName>
</protein>
<comment type="caution">
    <text evidence="1">The sequence shown here is derived from an EMBL/GenBank/DDBJ whole genome shotgun (WGS) entry which is preliminary data.</text>
</comment>
<evidence type="ECO:0000313" key="2">
    <source>
        <dbReference type="Proteomes" id="UP000298030"/>
    </source>
</evidence>